<evidence type="ECO:0000313" key="3">
    <source>
        <dbReference type="Proteomes" id="UP000499080"/>
    </source>
</evidence>
<name>A0A4Y2QRE8_ARAVE</name>
<dbReference type="GO" id="GO:0003964">
    <property type="term" value="F:RNA-directed DNA polymerase activity"/>
    <property type="evidence" value="ECO:0007669"/>
    <property type="project" value="UniProtKB-KW"/>
</dbReference>
<evidence type="ECO:0000313" key="2">
    <source>
        <dbReference type="EMBL" id="GBN65883.1"/>
    </source>
</evidence>
<keyword evidence="3" id="KW-1185">Reference proteome</keyword>
<dbReference type="Pfam" id="PF00078">
    <property type="entry name" value="RVT_1"/>
    <property type="match status" value="1"/>
</dbReference>
<sequence length="169" mass="19859">MNCLFADDTAILTQSNNIKYIVNSLQAQLLETEKWCSQWRVAINTEKTKAIMFRKGHSNKTIKQLHLFDEQLTWEPQVKYLGLILDNKLAFRQHTKYNSDKFWNKVHLIIPLIGRRTCLSLSNKVLLFKQVLRPILTYAAQIWGLSAKSHRKKIQILQNKILRMMTMVC</sequence>
<evidence type="ECO:0000259" key="1">
    <source>
        <dbReference type="Pfam" id="PF00078"/>
    </source>
</evidence>
<comment type="caution">
    <text evidence="2">The sequence shown here is derived from an EMBL/GenBank/DDBJ whole genome shotgun (WGS) entry which is preliminary data.</text>
</comment>
<feature type="domain" description="Reverse transcriptase" evidence="1">
    <location>
        <begin position="3"/>
        <end position="84"/>
    </location>
</feature>
<protein>
    <submittedName>
        <fullName evidence="2">RNA-directed DNA polymerase from mobile element jockey</fullName>
    </submittedName>
</protein>
<keyword evidence="2" id="KW-0808">Transferase</keyword>
<dbReference type="AlphaFoldDB" id="A0A4Y2QRE8"/>
<proteinExistence type="predicted"/>
<gene>
    <name evidence="2" type="primary">pol_18</name>
    <name evidence="2" type="ORF">AVEN_223679_1</name>
</gene>
<dbReference type="OrthoDB" id="6433969at2759"/>
<keyword evidence="2" id="KW-0548">Nucleotidyltransferase</keyword>
<accession>A0A4Y2QRE8</accession>
<dbReference type="Proteomes" id="UP000499080">
    <property type="component" value="Unassembled WGS sequence"/>
</dbReference>
<organism evidence="2 3">
    <name type="scientific">Araneus ventricosus</name>
    <name type="common">Orbweaver spider</name>
    <name type="synonym">Epeira ventricosa</name>
    <dbReference type="NCBI Taxonomy" id="182803"/>
    <lineage>
        <taxon>Eukaryota</taxon>
        <taxon>Metazoa</taxon>
        <taxon>Ecdysozoa</taxon>
        <taxon>Arthropoda</taxon>
        <taxon>Chelicerata</taxon>
        <taxon>Arachnida</taxon>
        <taxon>Araneae</taxon>
        <taxon>Araneomorphae</taxon>
        <taxon>Entelegynae</taxon>
        <taxon>Araneoidea</taxon>
        <taxon>Araneidae</taxon>
        <taxon>Araneus</taxon>
    </lineage>
</organism>
<dbReference type="InterPro" id="IPR000477">
    <property type="entry name" value="RT_dom"/>
</dbReference>
<reference evidence="2 3" key="1">
    <citation type="journal article" date="2019" name="Sci. Rep.">
        <title>Orb-weaving spider Araneus ventricosus genome elucidates the spidroin gene catalogue.</title>
        <authorList>
            <person name="Kono N."/>
            <person name="Nakamura H."/>
            <person name="Ohtoshi R."/>
            <person name="Moran D.A.P."/>
            <person name="Shinohara A."/>
            <person name="Yoshida Y."/>
            <person name="Fujiwara M."/>
            <person name="Mori M."/>
            <person name="Tomita M."/>
            <person name="Arakawa K."/>
        </authorList>
    </citation>
    <scope>NUCLEOTIDE SEQUENCE [LARGE SCALE GENOMIC DNA]</scope>
</reference>
<keyword evidence="2" id="KW-0695">RNA-directed DNA polymerase</keyword>
<dbReference type="PANTHER" id="PTHR33332">
    <property type="entry name" value="REVERSE TRANSCRIPTASE DOMAIN-CONTAINING PROTEIN"/>
    <property type="match status" value="1"/>
</dbReference>
<dbReference type="EMBL" id="BGPR01014590">
    <property type="protein sequence ID" value="GBN65883.1"/>
    <property type="molecule type" value="Genomic_DNA"/>
</dbReference>